<dbReference type="PROSITE" id="PS51671">
    <property type="entry name" value="ACT"/>
    <property type="match status" value="1"/>
</dbReference>
<dbReference type="GO" id="GO:0043005">
    <property type="term" value="C:neuron projection"/>
    <property type="evidence" value="ECO:0007669"/>
    <property type="project" value="TreeGrafter"/>
</dbReference>
<reference evidence="6" key="1">
    <citation type="submission" date="2021-02" db="EMBL/GenBank/DDBJ databases">
        <authorList>
            <person name="Nowell W R."/>
        </authorList>
    </citation>
    <scope>NUCLEOTIDE SEQUENCE</scope>
</reference>
<feature type="coiled-coil region" evidence="4">
    <location>
        <begin position="95"/>
        <end position="139"/>
    </location>
</feature>
<accession>A0A813MQ48</accession>
<dbReference type="GO" id="GO:0004510">
    <property type="term" value="F:tryptophan 5-monooxygenase activity"/>
    <property type="evidence" value="ECO:0007669"/>
    <property type="project" value="TreeGrafter"/>
</dbReference>
<dbReference type="Gene3D" id="3.30.70.260">
    <property type="match status" value="1"/>
</dbReference>
<keyword evidence="4" id="KW-0175">Coiled coil</keyword>
<evidence type="ECO:0000313" key="6">
    <source>
        <dbReference type="EMBL" id="CAF0720506.1"/>
    </source>
</evidence>
<keyword evidence="8" id="KW-1185">Reference proteome</keyword>
<feature type="domain" description="ACT" evidence="5">
    <location>
        <begin position="51"/>
        <end position="128"/>
    </location>
</feature>
<evidence type="ECO:0000313" key="8">
    <source>
        <dbReference type="Proteomes" id="UP000663828"/>
    </source>
</evidence>
<organism evidence="6 9">
    <name type="scientific">Adineta ricciae</name>
    <name type="common">Rotifer</name>
    <dbReference type="NCBI Taxonomy" id="249248"/>
    <lineage>
        <taxon>Eukaryota</taxon>
        <taxon>Metazoa</taxon>
        <taxon>Spiralia</taxon>
        <taxon>Gnathifera</taxon>
        <taxon>Rotifera</taxon>
        <taxon>Eurotatoria</taxon>
        <taxon>Bdelloidea</taxon>
        <taxon>Adinetida</taxon>
        <taxon>Adinetidae</taxon>
        <taxon>Adineta</taxon>
    </lineage>
</organism>
<dbReference type="PANTHER" id="PTHR11473:SF16">
    <property type="entry name" value="TRYPTOPHAN 5-HYDROXYLASE 2"/>
    <property type="match status" value="1"/>
</dbReference>
<dbReference type="OrthoDB" id="983542at2759"/>
<evidence type="ECO:0000256" key="1">
    <source>
        <dbReference type="ARBA" id="ARBA00040889"/>
    </source>
</evidence>
<dbReference type="InterPro" id="IPR002912">
    <property type="entry name" value="ACT_dom"/>
</dbReference>
<evidence type="ECO:0000313" key="9">
    <source>
        <dbReference type="Proteomes" id="UP000663852"/>
    </source>
</evidence>
<comment type="subunit">
    <text evidence="3">Interacts with DNAJC12.</text>
</comment>
<name>A0A813MQ48_ADIRI</name>
<gene>
    <name evidence="6" type="ORF">EDS130_LOCUS197</name>
    <name evidence="7" type="ORF">XAT740_LOCUS3498</name>
</gene>
<dbReference type="EMBL" id="CAJNOR010000134">
    <property type="protein sequence ID" value="CAF0811698.1"/>
    <property type="molecule type" value="Genomic_DNA"/>
</dbReference>
<proteinExistence type="predicted"/>
<comment type="caution">
    <text evidence="6">The sequence shown here is derived from an EMBL/GenBank/DDBJ whole genome shotgun (WGS) entry which is preliminary data.</text>
</comment>
<evidence type="ECO:0000313" key="7">
    <source>
        <dbReference type="EMBL" id="CAF0811698.1"/>
    </source>
</evidence>
<dbReference type="Pfam" id="PF01842">
    <property type="entry name" value="ACT"/>
    <property type="match status" value="1"/>
</dbReference>
<evidence type="ECO:0000256" key="2">
    <source>
        <dbReference type="ARBA" id="ARBA00042662"/>
    </source>
</evidence>
<dbReference type="InterPro" id="IPR045865">
    <property type="entry name" value="ACT-like_dom_sf"/>
</dbReference>
<evidence type="ECO:0000256" key="3">
    <source>
        <dbReference type="ARBA" id="ARBA00062416"/>
    </source>
</evidence>
<dbReference type="SUPFAM" id="SSF55021">
    <property type="entry name" value="ACT-like"/>
    <property type="match status" value="1"/>
</dbReference>
<dbReference type="Proteomes" id="UP000663852">
    <property type="component" value="Unassembled WGS sequence"/>
</dbReference>
<dbReference type="InterPro" id="IPR001273">
    <property type="entry name" value="ArAA_hydroxylase"/>
</dbReference>
<dbReference type="GO" id="GO:0009072">
    <property type="term" value="P:aromatic amino acid metabolic process"/>
    <property type="evidence" value="ECO:0007669"/>
    <property type="project" value="InterPro"/>
</dbReference>
<dbReference type="GO" id="GO:0005506">
    <property type="term" value="F:iron ion binding"/>
    <property type="evidence" value="ECO:0007669"/>
    <property type="project" value="InterPro"/>
</dbReference>
<protein>
    <recommendedName>
        <fullName evidence="1">Tryptophan 5-hydroxylase 2</fullName>
    </recommendedName>
    <alternativeName>
        <fullName evidence="2">Tryptophan 5-monooxygenase 2</fullName>
    </alternativeName>
</protein>
<dbReference type="PANTHER" id="PTHR11473">
    <property type="entry name" value="AROMATIC AMINO ACID HYDROXYLASE"/>
    <property type="match status" value="1"/>
</dbReference>
<evidence type="ECO:0000259" key="5">
    <source>
        <dbReference type="PROSITE" id="PS51671"/>
    </source>
</evidence>
<sequence>MSYKSSYFRCLEHRLSTLHEDMDDQEALAVINNDMPPEKLRSLVQQGNTTSFIFSIKNRIGGLARALQVFQDNGINVVHIESRRSRRTNSEYEIYVDLEADRALVHESMQQLKRQVSCVRFDLNNLSELSENLDKLNDEVFNGDGSTNGNENLELPPPSPFLDENGEPIRRKIYGADTASVVSSLHSSISYLSDI</sequence>
<evidence type="ECO:0000256" key="4">
    <source>
        <dbReference type="SAM" id="Coils"/>
    </source>
</evidence>
<dbReference type="AlphaFoldDB" id="A0A813MQ48"/>
<dbReference type="EMBL" id="CAJNOJ010000001">
    <property type="protein sequence ID" value="CAF0720506.1"/>
    <property type="molecule type" value="Genomic_DNA"/>
</dbReference>
<dbReference type="Proteomes" id="UP000663828">
    <property type="component" value="Unassembled WGS sequence"/>
</dbReference>